<name>A0A9D2NTC9_9FIRM</name>
<dbReference type="SUPFAM" id="SSF55008">
    <property type="entry name" value="HMA, heavy metal-associated domain"/>
    <property type="match status" value="1"/>
</dbReference>
<comment type="caution">
    <text evidence="2">The sequence shown here is derived from an EMBL/GenBank/DDBJ whole genome shotgun (WGS) entry which is preliminary data.</text>
</comment>
<dbReference type="CDD" id="cd00371">
    <property type="entry name" value="HMA"/>
    <property type="match status" value="1"/>
</dbReference>
<feature type="domain" description="HMA" evidence="1">
    <location>
        <begin position="1"/>
        <end position="63"/>
    </location>
</feature>
<dbReference type="Proteomes" id="UP000823896">
    <property type="component" value="Unassembled WGS sequence"/>
</dbReference>
<dbReference type="EMBL" id="DWWM01000053">
    <property type="protein sequence ID" value="HJC37103.1"/>
    <property type="molecule type" value="Genomic_DNA"/>
</dbReference>
<gene>
    <name evidence="2" type="ORF">H9702_08255</name>
</gene>
<accession>A0A9D2NTC9</accession>
<reference evidence="2" key="1">
    <citation type="journal article" date="2021" name="PeerJ">
        <title>Extensive microbial diversity within the chicken gut microbiome revealed by metagenomics and culture.</title>
        <authorList>
            <person name="Gilroy R."/>
            <person name="Ravi A."/>
            <person name="Getino M."/>
            <person name="Pursley I."/>
            <person name="Horton D.L."/>
            <person name="Alikhan N.F."/>
            <person name="Baker D."/>
            <person name="Gharbi K."/>
            <person name="Hall N."/>
            <person name="Watson M."/>
            <person name="Adriaenssens E.M."/>
            <person name="Foster-Nyarko E."/>
            <person name="Jarju S."/>
            <person name="Secka A."/>
            <person name="Antonio M."/>
            <person name="Oren A."/>
            <person name="Chaudhuri R.R."/>
            <person name="La Ragione R."/>
            <person name="Hildebrand F."/>
            <person name="Pallen M.J."/>
        </authorList>
    </citation>
    <scope>NUCLEOTIDE SEQUENCE</scope>
    <source>
        <strain evidence="2">CHK187-11901</strain>
    </source>
</reference>
<protein>
    <submittedName>
        <fullName evidence="2">Heavy-metal-associated domain-containing protein</fullName>
    </submittedName>
</protein>
<dbReference type="PROSITE" id="PS50846">
    <property type="entry name" value="HMA_2"/>
    <property type="match status" value="1"/>
</dbReference>
<evidence type="ECO:0000259" key="1">
    <source>
        <dbReference type="PROSITE" id="PS50846"/>
    </source>
</evidence>
<reference evidence="2" key="2">
    <citation type="submission" date="2021-04" db="EMBL/GenBank/DDBJ databases">
        <authorList>
            <person name="Gilroy R."/>
        </authorList>
    </citation>
    <scope>NUCLEOTIDE SEQUENCE</scope>
    <source>
        <strain evidence="2">CHK187-11901</strain>
    </source>
</reference>
<evidence type="ECO:0000313" key="3">
    <source>
        <dbReference type="Proteomes" id="UP000823896"/>
    </source>
</evidence>
<evidence type="ECO:0000313" key="2">
    <source>
        <dbReference type="EMBL" id="HJC37103.1"/>
    </source>
</evidence>
<organism evidence="2 3">
    <name type="scientific">Candidatus Merdibacter merdavium</name>
    <dbReference type="NCBI Taxonomy" id="2838692"/>
    <lineage>
        <taxon>Bacteria</taxon>
        <taxon>Bacillati</taxon>
        <taxon>Bacillota</taxon>
        <taxon>Erysipelotrichia</taxon>
        <taxon>Erysipelotrichales</taxon>
        <taxon>Erysipelotrichaceae</taxon>
        <taxon>Merdibacter</taxon>
    </lineage>
</organism>
<dbReference type="InterPro" id="IPR036163">
    <property type="entry name" value="HMA_dom_sf"/>
</dbReference>
<dbReference type="Pfam" id="PF00403">
    <property type="entry name" value="HMA"/>
    <property type="match status" value="1"/>
</dbReference>
<dbReference type="Gene3D" id="3.30.70.100">
    <property type="match status" value="1"/>
</dbReference>
<dbReference type="AlphaFoldDB" id="A0A9D2NTC9"/>
<proteinExistence type="predicted"/>
<dbReference type="GO" id="GO:0046872">
    <property type="term" value="F:metal ion binding"/>
    <property type="evidence" value="ECO:0007669"/>
    <property type="project" value="InterPro"/>
</dbReference>
<dbReference type="InterPro" id="IPR006121">
    <property type="entry name" value="HMA_dom"/>
</dbReference>
<sequence length="63" mass="7016">MQTIILIDDMQCEHCAAKIDHALSDKGIRYTVDLPRKAVIVDGTQDDVMKARAVIDEIGFTVK</sequence>